<name>G7ZB82_AZOL4</name>
<dbReference type="AlphaFoldDB" id="G7ZB82"/>
<evidence type="ECO:0000256" key="1">
    <source>
        <dbReference type="SAM" id="SignalP"/>
    </source>
</evidence>
<dbReference type="OrthoDB" id="7189112at2"/>
<evidence type="ECO:0008006" key="4">
    <source>
        <dbReference type="Google" id="ProtNLM"/>
    </source>
</evidence>
<accession>G7ZB82</accession>
<reference evidence="3" key="1">
    <citation type="journal article" date="2011" name="PLoS Genet.">
        <title>Azospirillum genomes reveal transition of bacteria from aquatic to terrestrial environments.</title>
        <authorList>
            <person name="Wisniewski-Dye F."/>
            <person name="Borziak K."/>
            <person name="Khalsa-Moyers G."/>
            <person name="Alexandre G."/>
            <person name="Sukharnikov L.O."/>
            <person name="Wuichet K."/>
            <person name="Hurst G.B."/>
            <person name="McDonald W.H."/>
            <person name="Robertson J.S."/>
            <person name="Barbe V."/>
            <person name="Calteau A."/>
            <person name="Rouy Z."/>
            <person name="Mangenot S."/>
            <person name="Prigent-Combaret C."/>
            <person name="Normand P."/>
            <person name="Boyer M."/>
            <person name="Siguier P."/>
            <person name="Dessaux Y."/>
            <person name="Elmerich C."/>
            <person name="Condemine G."/>
            <person name="Krishnen G."/>
            <person name="Kennedy I."/>
            <person name="Paterson A.H."/>
            <person name="Gonzalez V."/>
            <person name="Mavingui P."/>
            <person name="Zhulin I.B."/>
        </authorList>
    </citation>
    <scope>NUCLEOTIDE SEQUENCE [LARGE SCALE GENOMIC DNA]</scope>
    <source>
        <strain evidence="3">4B</strain>
    </source>
</reference>
<evidence type="ECO:0000313" key="2">
    <source>
        <dbReference type="EMBL" id="CBS88514.1"/>
    </source>
</evidence>
<feature type="chain" id="PRO_5003506855" description="DUF2141 domain-containing protein" evidence="1">
    <location>
        <begin position="27"/>
        <end position="145"/>
    </location>
</feature>
<dbReference type="Proteomes" id="UP000005667">
    <property type="component" value="Plasmid AZO_p1"/>
</dbReference>
<dbReference type="Pfam" id="PF09912">
    <property type="entry name" value="DUF2141"/>
    <property type="match status" value="1"/>
</dbReference>
<dbReference type="RefSeq" id="WP_014187972.1">
    <property type="nucleotide sequence ID" value="NC_016585.1"/>
</dbReference>
<keyword evidence="1" id="KW-0732">Signal</keyword>
<dbReference type="EMBL" id="FQ311869">
    <property type="protein sequence ID" value="CBS88514.1"/>
    <property type="molecule type" value="Genomic_DNA"/>
</dbReference>
<sequence>MNHLALLLAAATLAAAGIVTGGTALAADLAVSVGPVRDAAGQVKVVLYDRPDAFRKEAQSRAIQTVPAVPGTVEVVFRDLPAGTYAIMAYHDEDASGDLNRFLGMIPTEGYALSNDPEVTGPPSFEASAFALPAAGSKLKLSLRY</sequence>
<dbReference type="InterPro" id="IPR018673">
    <property type="entry name" value="DUF2141"/>
</dbReference>
<dbReference type="HOGENOM" id="CLU_125018_0_1_5"/>
<organism evidence="2 3">
    <name type="scientific">Azospirillum lipoferum (strain 4B)</name>
    <dbReference type="NCBI Taxonomy" id="862719"/>
    <lineage>
        <taxon>Bacteria</taxon>
        <taxon>Pseudomonadati</taxon>
        <taxon>Pseudomonadota</taxon>
        <taxon>Alphaproteobacteria</taxon>
        <taxon>Rhodospirillales</taxon>
        <taxon>Azospirillaceae</taxon>
        <taxon>Azospirillum</taxon>
    </lineage>
</organism>
<evidence type="ECO:0000313" key="3">
    <source>
        <dbReference type="Proteomes" id="UP000005667"/>
    </source>
</evidence>
<geneLocation type="plasmid" evidence="2 3">
    <name>AZO_p1</name>
</geneLocation>
<feature type="signal peptide" evidence="1">
    <location>
        <begin position="1"/>
        <end position="26"/>
    </location>
</feature>
<proteinExistence type="predicted"/>
<protein>
    <recommendedName>
        <fullName evidence="4">DUF2141 domain-containing protein</fullName>
    </recommendedName>
</protein>
<gene>
    <name evidence="2" type="ordered locus">AZOLI_p10222</name>
</gene>
<keyword evidence="3" id="KW-1185">Reference proteome</keyword>
<dbReference type="KEGG" id="ali:AZOLI_p10222"/>
<keyword evidence="2" id="KW-0614">Plasmid</keyword>